<gene>
    <name evidence="1" type="ORF">OBBRIDRAFT_795315</name>
</gene>
<name>A0A8E2AP65_9APHY</name>
<keyword evidence="2" id="KW-1185">Reference proteome</keyword>
<evidence type="ECO:0000313" key="1">
    <source>
        <dbReference type="EMBL" id="OCH88351.1"/>
    </source>
</evidence>
<dbReference type="Proteomes" id="UP000250043">
    <property type="component" value="Unassembled WGS sequence"/>
</dbReference>
<evidence type="ECO:0000313" key="2">
    <source>
        <dbReference type="Proteomes" id="UP000250043"/>
    </source>
</evidence>
<dbReference type="EMBL" id="KV722455">
    <property type="protein sequence ID" value="OCH88351.1"/>
    <property type="molecule type" value="Genomic_DNA"/>
</dbReference>
<proteinExistence type="predicted"/>
<accession>A0A8E2AP65</accession>
<organism evidence="1 2">
    <name type="scientific">Obba rivulosa</name>
    <dbReference type="NCBI Taxonomy" id="1052685"/>
    <lineage>
        <taxon>Eukaryota</taxon>
        <taxon>Fungi</taxon>
        <taxon>Dikarya</taxon>
        <taxon>Basidiomycota</taxon>
        <taxon>Agaricomycotina</taxon>
        <taxon>Agaricomycetes</taxon>
        <taxon>Polyporales</taxon>
        <taxon>Gelatoporiaceae</taxon>
        <taxon>Obba</taxon>
    </lineage>
</organism>
<protein>
    <submittedName>
        <fullName evidence="1">Uncharacterized protein</fullName>
    </submittedName>
</protein>
<sequence>MNMILTNTPLESVGIVWILATYAVTSTRLYLNLHGSVAQQDCTTKSAEDMDLNCSSQIDDR</sequence>
<reference evidence="1 2" key="1">
    <citation type="submission" date="2016-07" db="EMBL/GenBank/DDBJ databases">
        <title>Draft genome of the white-rot fungus Obba rivulosa 3A-2.</title>
        <authorList>
            <consortium name="DOE Joint Genome Institute"/>
            <person name="Miettinen O."/>
            <person name="Riley R."/>
            <person name="Acob R."/>
            <person name="Barry K."/>
            <person name="Cullen D."/>
            <person name="De Vries R."/>
            <person name="Hainaut M."/>
            <person name="Hatakka A."/>
            <person name="Henrissat B."/>
            <person name="Hilden K."/>
            <person name="Kuo R."/>
            <person name="Labutti K."/>
            <person name="Lipzen A."/>
            <person name="Makela M.R."/>
            <person name="Sandor L."/>
            <person name="Spatafora J.W."/>
            <person name="Grigoriev I.V."/>
            <person name="Hibbett D.S."/>
        </authorList>
    </citation>
    <scope>NUCLEOTIDE SEQUENCE [LARGE SCALE GENOMIC DNA]</scope>
    <source>
        <strain evidence="1 2">3A-2</strain>
    </source>
</reference>
<dbReference type="AlphaFoldDB" id="A0A8E2AP65"/>